<keyword evidence="3 9" id="KW-0808">Transferase</keyword>
<evidence type="ECO:0000256" key="9">
    <source>
        <dbReference type="HAMAP-Rule" id="MF_00186"/>
    </source>
</evidence>
<gene>
    <name evidence="9 13" type="primary">glpK</name>
    <name evidence="13" type="ORF">QPL79_08795</name>
</gene>
<dbReference type="FunFam" id="3.30.420.40:FF:000008">
    <property type="entry name" value="Glycerol kinase"/>
    <property type="match status" value="1"/>
</dbReference>
<dbReference type="InterPro" id="IPR000577">
    <property type="entry name" value="Carb_kinase_FGGY"/>
</dbReference>
<keyword evidence="6 9" id="KW-0319">Glycerol metabolism</keyword>
<evidence type="ECO:0000256" key="1">
    <source>
        <dbReference type="ARBA" id="ARBA00005190"/>
    </source>
</evidence>
<feature type="binding site" evidence="9">
    <location>
        <position position="14"/>
    </location>
    <ligand>
        <name>ATP</name>
        <dbReference type="ChEBI" id="CHEBI:30616"/>
    </ligand>
</feature>
<comment type="similarity">
    <text evidence="2 9 10">Belongs to the FGGY kinase family.</text>
</comment>
<evidence type="ECO:0000256" key="7">
    <source>
        <dbReference type="ARBA" id="ARBA00022840"/>
    </source>
</evidence>
<feature type="binding site" evidence="9">
    <location>
        <position position="14"/>
    </location>
    <ligand>
        <name>ADP</name>
        <dbReference type="ChEBI" id="CHEBI:456216"/>
    </ligand>
</feature>
<keyword evidence="14" id="KW-1185">Reference proteome</keyword>
<feature type="binding site" evidence="9">
    <location>
        <position position="263"/>
    </location>
    <ligand>
        <name>glycerol</name>
        <dbReference type="ChEBI" id="CHEBI:17754"/>
    </ligand>
</feature>
<proteinExistence type="inferred from homology"/>
<feature type="binding site" evidence="9">
    <location>
        <position position="86"/>
    </location>
    <ligand>
        <name>sn-glycerol 3-phosphate</name>
        <dbReference type="ChEBI" id="CHEBI:57597"/>
    </ligand>
</feature>
<reference evidence="13 14" key="1">
    <citation type="submission" date="2023-05" db="EMBL/GenBank/DDBJ databases">
        <title>A new hyperthermophilic archaea 'Ignisphaera cupida' sp. nov. and description of the family 'Ignisphaeraceae' fam. nov.</title>
        <authorList>
            <person name="Podosokorskaya O.A."/>
            <person name="Elcheninov A.G."/>
            <person name="Klukina A."/>
            <person name="Merkel A.Y."/>
        </authorList>
    </citation>
    <scope>NUCLEOTIDE SEQUENCE [LARGE SCALE GENOMIC DNA]</scope>
    <source>
        <strain evidence="13 14">4213-co</strain>
    </source>
</reference>
<comment type="pathway">
    <text evidence="1 9">Polyol metabolism; glycerol degradation via glycerol kinase pathway; sn-glycerol 3-phosphate from glycerol: step 1/1.</text>
</comment>
<dbReference type="Proteomes" id="UP001529235">
    <property type="component" value="Unassembled WGS sequence"/>
</dbReference>
<dbReference type="Gene3D" id="3.30.420.40">
    <property type="match status" value="2"/>
</dbReference>
<accession>A0ABD4Z979</accession>
<dbReference type="Pfam" id="PF02782">
    <property type="entry name" value="FGGY_C"/>
    <property type="match status" value="1"/>
</dbReference>
<dbReference type="EC" id="2.7.1.30" evidence="9"/>
<evidence type="ECO:0000313" key="13">
    <source>
        <dbReference type="EMBL" id="MDK6029460.1"/>
    </source>
</evidence>
<sequence length="526" mass="59277">MAEKKYVMAIDQGTTGTRVMLFTYDGLPVKGGWAYHEHRQIYPRPGWVEHDPLEIWEKTKQCIKEVLEQTKINPREIAAIGVTNQRETTIIWDPKTGKPVYNAIVWQDRRTAKEIDYLREHYFKVIQGKSGLVPDCYFSSTKIWWILDNVSGVRERAKKGELLFGTIDTWIIWNLTKGSKDVLTPERYGAHVIDYSNASRTMIFNIHKLDWDDELLEIQGKIPREILPLPRPSSDKEVYGYTGPEVQELMGGVSIPVTGDAGDQQAALFGQVGFDVGDVKCTYGTGNFILLNTGEAPVPSKHNLLTTVYYSLEPKKAVYALEGSIFITGAAIQWLRDGLKLIEVSAEINPLAESASDTGGVYFVPAFVGLGAPYWDHYARGLIIGITRGTERKHIARATLEAIAYLTRDVIEAMKADTGRDITVLKADGGAAKSDFLLQFQADILNVRVVRPVVFETTSLGVAYLAGLAVGFWKSLDEVRKNWRMEKEFIPRMDEKTRERLYKGWKAAVQRALGWAKEVPWAYGYE</sequence>
<feature type="binding site" evidence="9">
    <location>
        <position position="263"/>
    </location>
    <ligand>
        <name>sn-glycerol 3-phosphate</name>
        <dbReference type="ChEBI" id="CHEBI:57597"/>
    </ligand>
</feature>
<feature type="binding site" evidence="9">
    <location>
        <position position="285"/>
    </location>
    <ligand>
        <name>ATP</name>
        <dbReference type="ChEBI" id="CHEBI:30616"/>
    </ligand>
</feature>
<feature type="binding site" evidence="9">
    <location>
        <position position="430"/>
    </location>
    <ligand>
        <name>ADP</name>
        <dbReference type="ChEBI" id="CHEBI:456216"/>
    </ligand>
</feature>
<keyword evidence="4 9" id="KW-0547">Nucleotide-binding</keyword>
<comment type="function">
    <text evidence="9">Key enzyme in the regulation of glycerol uptake and metabolism. Catalyzes the phosphorylation of glycerol to yield sn-glycerol 3-phosphate.</text>
</comment>
<feature type="binding site" evidence="9">
    <location>
        <position position="14"/>
    </location>
    <ligand>
        <name>sn-glycerol 3-phosphate</name>
        <dbReference type="ChEBI" id="CHEBI:57597"/>
    </ligand>
</feature>
<dbReference type="PIRSF" id="PIRSF000538">
    <property type="entry name" value="GlpK"/>
    <property type="match status" value="1"/>
</dbReference>
<dbReference type="InterPro" id="IPR018485">
    <property type="entry name" value="FGGY_C"/>
</dbReference>
<dbReference type="NCBIfam" id="TIGR01311">
    <property type="entry name" value="glycerol_kin"/>
    <property type="match status" value="1"/>
</dbReference>
<dbReference type="PANTHER" id="PTHR10196">
    <property type="entry name" value="SUGAR KINASE"/>
    <property type="match status" value="1"/>
</dbReference>
<comment type="caution">
    <text evidence="13">The sequence shown here is derived from an EMBL/GenBank/DDBJ whole genome shotgun (WGS) entry which is preliminary data.</text>
</comment>
<feature type="binding site" evidence="9">
    <location>
        <position position="137"/>
    </location>
    <ligand>
        <name>sn-glycerol 3-phosphate</name>
        <dbReference type="ChEBI" id="CHEBI:57597"/>
    </ligand>
</feature>
<keyword evidence="7 9" id="KW-0067">ATP-binding</keyword>
<feature type="binding site" evidence="9">
    <location>
        <position position="430"/>
    </location>
    <ligand>
        <name>ATP</name>
        <dbReference type="ChEBI" id="CHEBI:30616"/>
    </ligand>
</feature>
<feature type="binding site" evidence="9">
    <location>
        <position position="18"/>
    </location>
    <ligand>
        <name>ADP</name>
        <dbReference type="ChEBI" id="CHEBI:456216"/>
    </ligand>
</feature>
<feature type="domain" description="Carbohydrate kinase FGGY C-terminal" evidence="12">
    <location>
        <begin position="280"/>
        <end position="469"/>
    </location>
</feature>
<feature type="binding site" evidence="9">
    <location>
        <position position="86"/>
    </location>
    <ligand>
        <name>glycerol</name>
        <dbReference type="ChEBI" id="CHEBI:17754"/>
    </ligand>
</feature>
<dbReference type="CDD" id="cd07769">
    <property type="entry name" value="ASKHA_NBD_FGGY_GK"/>
    <property type="match status" value="1"/>
</dbReference>
<feature type="domain" description="Carbohydrate kinase FGGY N-terminal" evidence="11">
    <location>
        <begin position="6"/>
        <end position="270"/>
    </location>
</feature>
<feature type="binding site" evidence="9">
    <location>
        <position position="87"/>
    </location>
    <ligand>
        <name>sn-glycerol 3-phosphate</name>
        <dbReference type="ChEBI" id="CHEBI:57597"/>
    </ligand>
</feature>
<dbReference type="InterPro" id="IPR018483">
    <property type="entry name" value="Carb_kinase_FGGY_CS"/>
</dbReference>
<protein>
    <recommendedName>
        <fullName evidence="9">Glycerol kinase</fullName>
        <ecNumber evidence="9">2.7.1.30</ecNumber>
    </recommendedName>
    <alternativeName>
        <fullName evidence="9">ATP:glycerol 3-phosphotransferase</fullName>
    </alternativeName>
    <alternativeName>
        <fullName evidence="9">Glycerokinase</fullName>
        <shortName evidence="9">GK</shortName>
    </alternativeName>
</protein>
<evidence type="ECO:0000256" key="3">
    <source>
        <dbReference type="ARBA" id="ARBA00022679"/>
    </source>
</evidence>
<evidence type="ECO:0000256" key="5">
    <source>
        <dbReference type="ARBA" id="ARBA00022777"/>
    </source>
</evidence>
<feature type="binding site" evidence="9">
    <location>
        <position position="285"/>
    </location>
    <ligand>
        <name>ADP</name>
        <dbReference type="ChEBI" id="CHEBI:456216"/>
    </ligand>
</feature>
<dbReference type="HAMAP" id="MF_00186">
    <property type="entry name" value="Glycerol_kin"/>
    <property type="match status" value="1"/>
</dbReference>
<dbReference type="GO" id="GO:0005829">
    <property type="term" value="C:cytosol"/>
    <property type="evidence" value="ECO:0007669"/>
    <property type="project" value="UniProtKB-ARBA"/>
</dbReference>
<feature type="binding site" evidence="9">
    <location>
        <position position="329"/>
    </location>
    <ligand>
        <name>ADP</name>
        <dbReference type="ChEBI" id="CHEBI:456216"/>
    </ligand>
</feature>
<dbReference type="AlphaFoldDB" id="A0ABD4Z979"/>
<dbReference type="InterPro" id="IPR018484">
    <property type="entry name" value="FGGY_N"/>
</dbReference>
<organism evidence="13 14">
    <name type="scientific">Ignisphaera cupida</name>
    <dbReference type="NCBI Taxonomy" id="3050454"/>
    <lineage>
        <taxon>Archaea</taxon>
        <taxon>Thermoproteota</taxon>
        <taxon>Thermoprotei</taxon>
        <taxon>Desulfurococcales</taxon>
        <taxon>Desulfurococcaceae</taxon>
        <taxon>Ignisphaera</taxon>
    </lineage>
</organism>
<comment type="caution">
    <text evidence="9">Lacks conserved residue(s) required for the propagation of feature annotation.</text>
</comment>
<evidence type="ECO:0000256" key="10">
    <source>
        <dbReference type="RuleBase" id="RU003733"/>
    </source>
</evidence>
<feature type="binding site" evidence="9">
    <location>
        <position position="87"/>
    </location>
    <ligand>
        <name>glycerol</name>
        <dbReference type="ChEBI" id="CHEBI:17754"/>
    </ligand>
</feature>
<evidence type="ECO:0000256" key="6">
    <source>
        <dbReference type="ARBA" id="ARBA00022798"/>
    </source>
</evidence>
<dbReference type="GO" id="GO:0005524">
    <property type="term" value="F:ATP binding"/>
    <property type="evidence" value="ECO:0007669"/>
    <property type="project" value="UniProtKB-UniRule"/>
</dbReference>
<comment type="catalytic activity">
    <reaction evidence="8 9">
        <text>glycerol + ATP = sn-glycerol 3-phosphate + ADP + H(+)</text>
        <dbReference type="Rhea" id="RHEA:21644"/>
        <dbReference type="ChEBI" id="CHEBI:15378"/>
        <dbReference type="ChEBI" id="CHEBI:17754"/>
        <dbReference type="ChEBI" id="CHEBI:30616"/>
        <dbReference type="ChEBI" id="CHEBI:57597"/>
        <dbReference type="ChEBI" id="CHEBI:456216"/>
        <dbReference type="EC" id="2.7.1.30"/>
    </reaction>
</comment>
<evidence type="ECO:0000256" key="2">
    <source>
        <dbReference type="ARBA" id="ARBA00009156"/>
    </source>
</evidence>
<evidence type="ECO:0000259" key="11">
    <source>
        <dbReference type="Pfam" id="PF00370"/>
    </source>
</evidence>
<dbReference type="PROSITE" id="PS00445">
    <property type="entry name" value="FGGY_KINASES_2"/>
    <property type="match status" value="1"/>
</dbReference>
<dbReference type="Pfam" id="PF00370">
    <property type="entry name" value="FGGY_N"/>
    <property type="match status" value="1"/>
</dbReference>
<dbReference type="NCBIfam" id="NF000756">
    <property type="entry name" value="PRK00047.1"/>
    <property type="match status" value="1"/>
</dbReference>
<name>A0ABD4Z979_9CREN</name>
<keyword evidence="5 9" id="KW-0418">Kinase</keyword>
<evidence type="ECO:0000256" key="8">
    <source>
        <dbReference type="ARBA" id="ARBA00052101"/>
    </source>
</evidence>
<dbReference type="InterPro" id="IPR005999">
    <property type="entry name" value="Glycerol_kin"/>
</dbReference>
<feature type="binding site" evidence="9">
    <location>
        <position position="15"/>
    </location>
    <ligand>
        <name>ATP</name>
        <dbReference type="ChEBI" id="CHEBI:30616"/>
    </ligand>
</feature>
<dbReference type="GO" id="GO:0004370">
    <property type="term" value="F:glycerol kinase activity"/>
    <property type="evidence" value="ECO:0007669"/>
    <property type="project" value="UniProtKB-UniRule"/>
</dbReference>
<evidence type="ECO:0000313" key="14">
    <source>
        <dbReference type="Proteomes" id="UP001529235"/>
    </source>
</evidence>
<feature type="binding site" evidence="9">
    <location>
        <position position="137"/>
    </location>
    <ligand>
        <name>glycerol</name>
        <dbReference type="ChEBI" id="CHEBI:17754"/>
    </ligand>
</feature>
<dbReference type="PANTHER" id="PTHR10196:SF69">
    <property type="entry name" value="GLYCEROL KINASE"/>
    <property type="match status" value="1"/>
</dbReference>
<dbReference type="PROSITE" id="PS00933">
    <property type="entry name" value="FGGY_KINASES_1"/>
    <property type="match status" value="1"/>
</dbReference>
<dbReference type="GO" id="GO:0019563">
    <property type="term" value="P:glycerol catabolic process"/>
    <property type="evidence" value="ECO:0007669"/>
    <property type="project" value="UniProtKB-UniRule"/>
</dbReference>
<evidence type="ECO:0000256" key="4">
    <source>
        <dbReference type="ARBA" id="ARBA00022741"/>
    </source>
</evidence>
<evidence type="ECO:0000259" key="12">
    <source>
        <dbReference type="Pfam" id="PF02782"/>
    </source>
</evidence>
<feature type="binding site" evidence="9">
    <location>
        <position position="333"/>
    </location>
    <ligand>
        <name>ATP</name>
        <dbReference type="ChEBI" id="CHEBI:30616"/>
    </ligand>
</feature>
<dbReference type="FunFam" id="3.30.420.40:FF:000007">
    <property type="entry name" value="Glycerol kinase"/>
    <property type="match status" value="1"/>
</dbReference>
<feature type="binding site" evidence="9">
    <location>
        <position position="329"/>
    </location>
    <ligand>
        <name>ATP</name>
        <dbReference type="ChEBI" id="CHEBI:30616"/>
    </ligand>
</feature>
<feature type="binding site" evidence="9">
    <location>
        <position position="264"/>
    </location>
    <ligand>
        <name>glycerol</name>
        <dbReference type="ChEBI" id="CHEBI:17754"/>
    </ligand>
</feature>
<dbReference type="SUPFAM" id="SSF53067">
    <property type="entry name" value="Actin-like ATPase domain"/>
    <property type="match status" value="2"/>
</dbReference>
<dbReference type="InterPro" id="IPR043129">
    <property type="entry name" value="ATPase_NBD"/>
</dbReference>
<dbReference type="EMBL" id="JASNVW010000009">
    <property type="protein sequence ID" value="MDK6029460.1"/>
    <property type="molecule type" value="Genomic_DNA"/>
</dbReference>